<evidence type="ECO:0000313" key="2">
    <source>
        <dbReference type="Proteomes" id="UP000696294"/>
    </source>
</evidence>
<evidence type="ECO:0000313" key="1">
    <source>
        <dbReference type="EMBL" id="NJP96718.1"/>
    </source>
</evidence>
<dbReference type="EMBL" id="JAATEP010000053">
    <property type="protein sequence ID" value="NJP96718.1"/>
    <property type="molecule type" value="Genomic_DNA"/>
</dbReference>
<protein>
    <submittedName>
        <fullName evidence="1">Transposase family protein</fullName>
    </submittedName>
</protein>
<comment type="caution">
    <text evidence="1">The sequence shown here is derived from an EMBL/GenBank/DDBJ whole genome shotgun (WGS) entry which is preliminary data.</text>
</comment>
<name>A0ABX1BPL7_9ACTN</name>
<dbReference type="Proteomes" id="UP000696294">
    <property type="component" value="Unassembled WGS sequence"/>
</dbReference>
<gene>
    <name evidence="1" type="ORF">HCN51_46070</name>
</gene>
<keyword evidence="2" id="KW-1185">Reference proteome</keyword>
<proteinExistence type="predicted"/>
<reference evidence="1 2" key="1">
    <citation type="submission" date="2020-03" db="EMBL/GenBank/DDBJ databases">
        <title>WGS of actinomycetes isolated from Thailand.</title>
        <authorList>
            <person name="Thawai C."/>
        </authorList>
    </citation>
    <scope>NUCLEOTIDE SEQUENCE [LARGE SCALE GENOMIC DNA]</scope>
    <source>
        <strain evidence="1 2">FMUSA5-5</strain>
    </source>
</reference>
<accession>A0ABX1BPL7</accession>
<sequence>MLKIDDLTGVVFAGLPPLVIEGVEGEDDFIRVTTRTRDKPVPCSVCGTLAGRVHGYYSRTVADVPSTVGGW</sequence>
<organism evidence="1 2">
    <name type="scientific">Nonomuraea composti</name>
    <dbReference type="NCBI Taxonomy" id="2720023"/>
    <lineage>
        <taxon>Bacteria</taxon>
        <taxon>Bacillati</taxon>
        <taxon>Actinomycetota</taxon>
        <taxon>Actinomycetes</taxon>
        <taxon>Streptosporangiales</taxon>
        <taxon>Streptosporangiaceae</taxon>
        <taxon>Nonomuraea</taxon>
    </lineage>
</organism>